<evidence type="ECO:0000256" key="10">
    <source>
        <dbReference type="ARBA" id="ARBA00023242"/>
    </source>
</evidence>
<dbReference type="Pfam" id="PF13621">
    <property type="entry name" value="Cupin_8"/>
    <property type="match status" value="1"/>
</dbReference>
<gene>
    <name evidence="13" type="ORF">NTJ_03331</name>
</gene>
<evidence type="ECO:0000256" key="6">
    <source>
        <dbReference type="ARBA" id="ARBA00023002"/>
    </source>
</evidence>
<feature type="compositionally biased region" description="Polar residues" evidence="11">
    <location>
        <begin position="558"/>
        <end position="588"/>
    </location>
</feature>
<keyword evidence="2" id="KW-0479">Metal-binding</keyword>
<sequence>MESDKPKPITSKTGSKNFIKELEKRQFPDAAEILLEMNGRDVNKDFFKEHGFKSPILVRETNDLGIKIPPVTDLNVLLKLLVPDLKDVDVIDVEKQSAFKMSVIEFFKYMMDPDKTRVLNLISLEVSKTRLSEFIEPPKIVRDIDWIHCYWTPNKFGHKPTVPSSTEKYCLISPTGSFTDFHVDFSGTSVWYHMVTGRKIFYLIKPNAVNNHLFWKWSSSYHREAQFFGDQVDNCYKLTLNAGETLLLPTGWIHAVYTPVDSLVYGGNFLNSFNVKEQFAVYEMELREKVIEKYLHPHFRELNWFAAEGLCKEIDELLQSTDILSVPYHLLSAIKVAQPTLKAWSAKLSVQEKSLFNCDQLFKDMNRIIRLYERAAAVRNTEKRESTRVKKKPHSDDFILYDEFKAKKPIRLEPEVVHDFLPHENEEESSSDSWKVKTDSNNALSVTIRRCITSDGIKFESPHRTSEFDGPQDPAMFAVKHEQPGHPLPKKLILLNNADRTYRVAPPLKMTLKNIKTEEPTVKTISPKTDGPTSFSACGWSTLGLPSESPRTRDVDSILSTPWSTSSLASTPSRARQRLSSPKSSYILTPTSQSEPQPSTSSACEDTLERSVHQDDDYIYPGLDFSDDEEPPFANSTYSDDKAWSPSTKSVSVTPKTAPRPQRFGKTKIAIEKGLEAAAAKPGVRHMAAAVFPPRKFIQPIIKPSQRSKPAPSLQSPSTTTSSKAKPSPLCSKKGGSTAKQRLGKILKIHRMRQ</sequence>
<feature type="compositionally biased region" description="Low complexity" evidence="11">
    <location>
        <begin position="710"/>
        <end position="729"/>
    </location>
</feature>
<evidence type="ECO:0000256" key="2">
    <source>
        <dbReference type="ARBA" id="ARBA00022723"/>
    </source>
</evidence>
<evidence type="ECO:0000313" key="13">
    <source>
        <dbReference type="EMBL" id="BES90523.1"/>
    </source>
</evidence>
<evidence type="ECO:0000256" key="9">
    <source>
        <dbReference type="ARBA" id="ARBA00023163"/>
    </source>
</evidence>
<keyword evidence="14" id="KW-1185">Reference proteome</keyword>
<dbReference type="InterPro" id="IPR050690">
    <property type="entry name" value="JHDM1_Histone_Demethylase"/>
</dbReference>
<dbReference type="InterPro" id="IPR041070">
    <property type="entry name" value="JHD"/>
</dbReference>
<evidence type="ECO:0000256" key="3">
    <source>
        <dbReference type="ARBA" id="ARBA00022833"/>
    </source>
</evidence>
<dbReference type="Pfam" id="PF17811">
    <property type="entry name" value="JHD"/>
    <property type="match status" value="1"/>
</dbReference>
<dbReference type="PANTHER" id="PTHR23123">
    <property type="entry name" value="PHD/F-BOX CONTAINING PROTEIN"/>
    <property type="match status" value="1"/>
</dbReference>
<dbReference type="InterPro" id="IPR041667">
    <property type="entry name" value="Cupin_8"/>
</dbReference>
<dbReference type="PROSITE" id="PS51184">
    <property type="entry name" value="JMJC"/>
    <property type="match status" value="1"/>
</dbReference>
<feature type="domain" description="JmjC" evidence="12">
    <location>
        <begin position="126"/>
        <end position="286"/>
    </location>
</feature>
<evidence type="ECO:0000256" key="1">
    <source>
        <dbReference type="ARBA" id="ARBA00004123"/>
    </source>
</evidence>
<accession>A0ABN7AE11</accession>
<evidence type="ECO:0000256" key="4">
    <source>
        <dbReference type="ARBA" id="ARBA00022853"/>
    </source>
</evidence>
<dbReference type="Proteomes" id="UP001307889">
    <property type="component" value="Chromosome 2"/>
</dbReference>
<dbReference type="SUPFAM" id="SSF51197">
    <property type="entry name" value="Clavaminate synthase-like"/>
    <property type="match status" value="1"/>
</dbReference>
<dbReference type="Gene3D" id="1.20.58.1360">
    <property type="match status" value="1"/>
</dbReference>
<evidence type="ECO:0000313" key="14">
    <source>
        <dbReference type="Proteomes" id="UP001307889"/>
    </source>
</evidence>
<keyword evidence="7" id="KW-0408">Iron</keyword>
<reference evidence="13 14" key="1">
    <citation type="submission" date="2023-09" db="EMBL/GenBank/DDBJ databases">
        <title>Nesidiocoris tenuis whole genome shotgun sequence.</title>
        <authorList>
            <person name="Shibata T."/>
            <person name="Shimoda M."/>
            <person name="Kobayashi T."/>
            <person name="Uehara T."/>
        </authorList>
    </citation>
    <scope>NUCLEOTIDE SEQUENCE [LARGE SCALE GENOMIC DNA]</scope>
    <source>
        <strain evidence="13 14">Japan</strain>
    </source>
</reference>
<keyword evidence="10" id="KW-0539">Nucleus</keyword>
<dbReference type="SMART" id="SM00558">
    <property type="entry name" value="JmjC"/>
    <property type="match status" value="1"/>
</dbReference>
<dbReference type="EMBL" id="AP028910">
    <property type="protein sequence ID" value="BES90523.1"/>
    <property type="molecule type" value="Genomic_DNA"/>
</dbReference>
<organism evidence="13 14">
    <name type="scientific">Nesidiocoris tenuis</name>
    <dbReference type="NCBI Taxonomy" id="355587"/>
    <lineage>
        <taxon>Eukaryota</taxon>
        <taxon>Metazoa</taxon>
        <taxon>Ecdysozoa</taxon>
        <taxon>Arthropoda</taxon>
        <taxon>Hexapoda</taxon>
        <taxon>Insecta</taxon>
        <taxon>Pterygota</taxon>
        <taxon>Neoptera</taxon>
        <taxon>Paraneoptera</taxon>
        <taxon>Hemiptera</taxon>
        <taxon>Heteroptera</taxon>
        <taxon>Panheteroptera</taxon>
        <taxon>Cimicomorpha</taxon>
        <taxon>Miridae</taxon>
        <taxon>Dicyphina</taxon>
        <taxon>Nesidiocoris</taxon>
    </lineage>
</organism>
<protein>
    <submittedName>
        <fullName evidence="13">JmjC domain, hydroxylase</fullName>
    </submittedName>
</protein>
<name>A0ABN7AE11_9HEMI</name>
<dbReference type="Gene3D" id="2.60.120.650">
    <property type="entry name" value="Cupin"/>
    <property type="match status" value="1"/>
</dbReference>
<keyword evidence="5" id="KW-0223">Dioxygenase</keyword>
<feature type="compositionally biased region" description="Basic and acidic residues" evidence="11">
    <location>
        <begin position="607"/>
        <end position="616"/>
    </location>
</feature>
<comment type="subcellular location">
    <subcellularLocation>
        <location evidence="1">Nucleus</location>
    </subcellularLocation>
</comment>
<evidence type="ECO:0000256" key="11">
    <source>
        <dbReference type="SAM" id="MobiDB-lite"/>
    </source>
</evidence>
<feature type="compositionally biased region" description="Polar residues" evidence="11">
    <location>
        <begin position="645"/>
        <end position="655"/>
    </location>
</feature>
<proteinExistence type="predicted"/>
<keyword evidence="3" id="KW-0862">Zinc</keyword>
<feature type="compositionally biased region" description="Basic residues" evidence="11">
    <location>
        <begin position="742"/>
        <end position="754"/>
    </location>
</feature>
<evidence type="ECO:0000259" key="12">
    <source>
        <dbReference type="PROSITE" id="PS51184"/>
    </source>
</evidence>
<keyword evidence="6" id="KW-0560">Oxidoreductase</keyword>
<keyword evidence="4" id="KW-0156">Chromatin regulator</keyword>
<evidence type="ECO:0000256" key="5">
    <source>
        <dbReference type="ARBA" id="ARBA00022964"/>
    </source>
</evidence>
<keyword evidence="9" id="KW-0804">Transcription</keyword>
<keyword evidence="8" id="KW-0805">Transcription regulation</keyword>
<evidence type="ECO:0000256" key="8">
    <source>
        <dbReference type="ARBA" id="ARBA00023015"/>
    </source>
</evidence>
<dbReference type="InterPro" id="IPR003347">
    <property type="entry name" value="JmjC_dom"/>
</dbReference>
<feature type="compositionally biased region" description="Low complexity" evidence="11">
    <location>
        <begin position="589"/>
        <end position="602"/>
    </location>
</feature>
<feature type="region of interest" description="Disordered" evidence="11">
    <location>
        <begin position="701"/>
        <end position="754"/>
    </location>
</feature>
<evidence type="ECO:0000256" key="7">
    <source>
        <dbReference type="ARBA" id="ARBA00023004"/>
    </source>
</evidence>
<feature type="compositionally biased region" description="Polar residues" evidence="11">
    <location>
        <begin position="523"/>
        <end position="536"/>
    </location>
</feature>
<feature type="region of interest" description="Disordered" evidence="11">
    <location>
        <begin position="521"/>
        <end position="665"/>
    </location>
</feature>